<dbReference type="PROSITE" id="PS50192">
    <property type="entry name" value="T_SNARE"/>
    <property type="match status" value="1"/>
</dbReference>
<feature type="compositionally biased region" description="Polar residues" evidence="8">
    <location>
        <begin position="278"/>
        <end position="304"/>
    </location>
</feature>
<feature type="non-terminal residue" evidence="11">
    <location>
        <position position="582"/>
    </location>
</feature>
<feature type="domain" description="T-SNARE coiled-coil homology" evidence="10">
    <location>
        <begin position="501"/>
        <end position="552"/>
    </location>
</feature>
<dbReference type="EMBL" id="CP111022">
    <property type="protein sequence ID" value="WAR19104.1"/>
    <property type="molecule type" value="Genomic_DNA"/>
</dbReference>
<accession>A0ABY7FD60</accession>
<dbReference type="PANTHER" id="PTHR19957">
    <property type="entry name" value="SYNTAXIN"/>
    <property type="match status" value="1"/>
</dbReference>
<feature type="compositionally biased region" description="Polar residues" evidence="8">
    <location>
        <begin position="442"/>
        <end position="458"/>
    </location>
</feature>
<evidence type="ECO:0000256" key="8">
    <source>
        <dbReference type="SAM" id="MobiDB-lite"/>
    </source>
</evidence>
<name>A0ABY7FD60_MYAAR</name>
<keyword evidence="3" id="KW-0813">Transport</keyword>
<proteinExistence type="inferred from homology"/>
<dbReference type="Proteomes" id="UP001164746">
    <property type="component" value="Chromosome 11"/>
</dbReference>
<evidence type="ECO:0000256" key="3">
    <source>
        <dbReference type="ARBA" id="ARBA00022448"/>
    </source>
</evidence>
<dbReference type="InterPro" id="IPR021538">
    <property type="entry name" value="Syntaxin-5_N"/>
</dbReference>
<dbReference type="SMART" id="SM00397">
    <property type="entry name" value="t_SNARE"/>
    <property type="match status" value="1"/>
</dbReference>
<dbReference type="Gene3D" id="1.20.58.70">
    <property type="match status" value="1"/>
</dbReference>
<reference evidence="11" key="1">
    <citation type="submission" date="2022-11" db="EMBL/GenBank/DDBJ databases">
        <title>Centuries of genome instability and evolution in soft-shell clam transmissible cancer (bioRxiv).</title>
        <authorList>
            <person name="Hart S.F.M."/>
            <person name="Yonemitsu M.A."/>
            <person name="Giersch R.M."/>
            <person name="Beal B.F."/>
            <person name="Arriagada G."/>
            <person name="Davis B.W."/>
            <person name="Ostrander E.A."/>
            <person name="Goff S.P."/>
            <person name="Metzger M.J."/>
        </authorList>
    </citation>
    <scope>NUCLEOTIDE SEQUENCE</scope>
    <source>
        <strain evidence="11">MELC-2E11</strain>
        <tissue evidence="11">Siphon/mantle</tissue>
    </source>
</reference>
<evidence type="ECO:0000256" key="5">
    <source>
        <dbReference type="ARBA" id="ARBA00022989"/>
    </source>
</evidence>
<evidence type="ECO:0000313" key="12">
    <source>
        <dbReference type="Proteomes" id="UP001164746"/>
    </source>
</evidence>
<evidence type="ECO:0000313" key="11">
    <source>
        <dbReference type="EMBL" id="WAR19104.1"/>
    </source>
</evidence>
<dbReference type="Gene3D" id="1.20.5.110">
    <property type="match status" value="1"/>
</dbReference>
<evidence type="ECO:0000256" key="1">
    <source>
        <dbReference type="ARBA" id="ARBA00004211"/>
    </source>
</evidence>
<dbReference type="InterPro" id="IPR045242">
    <property type="entry name" value="Syntaxin"/>
</dbReference>
<organism evidence="11 12">
    <name type="scientific">Mya arenaria</name>
    <name type="common">Soft-shell clam</name>
    <dbReference type="NCBI Taxonomy" id="6604"/>
    <lineage>
        <taxon>Eukaryota</taxon>
        <taxon>Metazoa</taxon>
        <taxon>Spiralia</taxon>
        <taxon>Lophotrochozoa</taxon>
        <taxon>Mollusca</taxon>
        <taxon>Bivalvia</taxon>
        <taxon>Autobranchia</taxon>
        <taxon>Heteroconchia</taxon>
        <taxon>Euheterodonta</taxon>
        <taxon>Imparidentia</taxon>
        <taxon>Neoheterodontei</taxon>
        <taxon>Myida</taxon>
        <taxon>Myoidea</taxon>
        <taxon>Myidae</taxon>
        <taxon>Mya</taxon>
    </lineage>
</organism>
<keyword evidence="4 9" id="KW-0812">Transmembrane</keyword>
<keyword evidence="12" id="KW-1185">Reference proteome</keyword>
<evidence type="ECO:0000259" key="10">
    <source>
        <dbReference type="PROSITE" id="PS50192"/>
    </source>
</evidence>
<dbReference type="PANTHER" id="PTHR19957:SF3">
    <property type="entry name" value="SYNTAXIN-5"/>
    <property type="match status" value="1"/>
</dbReference>
<dbReference type="CDD" id="cd15844">
    <property type="entry name" value="SNARE_syntaxin5"/>
    <property type="match status" value="1"/>
</dbReference>
<dbReference type="InterPro" id="IPR000727">
    <property type="entry name" value="T_SNARE_dom"/>
</dbReference>
<evidence type="ECO:0000256" key="6">
    <source>
        <dbReference type="ARBA" id="ARBA00023054"/>
    </source>
</evidence>
<feature type="transmembrane region" description="Helical" evidence="9">
    <location>
        <begin position="561"/>
        <end position="581"/>
    </location>
</feature>
<dbReference type="SUPFAM" id="SSF47661">
    <property type="entry name" value="t-snare proteins"/>
    <property type="match status" value="1"/>
</dbReference>
<evidence type="ECO:0000256" key="9">
    <source>
        <dbReference type="SAM" id="Phobius"/>
    </source>
</evidence>
<keyword evidence="5 9" id="KW-1133">Transmembrane helix</keyword>
<comment type="similarity">
    <text evidence="2">Belongs to the syntaxin family.</text>
</comment>
<evidence type="ECO:0000256" key="4">
    <source>
        <dbReference type="ARBA" id="ARBA00022692"/>
    </source>
</evidence>
<keyword evidence="7 9" id="KW-0472">Membrane</keyword>
<gene>
    <name evidence="11" type="ORF">MAR_000942</name>
</gene>
<keyword evidence="6" id="KW-0175">Coiled coil</keyword>
<sequence>QSKSSVGARSIFLTQMRQAPWRETRNNYHNNTFGSIKYMDDRLLVPRGDLHCSVGPRKAYHPRTSSVAPEVFILSWRSTSMKGIRWPTAFFITRADLITWGRNIFPAPNSFYEFYSVSIMFLHPRCYGEDVGVKNDVITVKPNLLHEDVVGSRADLNLPSRFCRLLWAKNQKSARTDCHVLTDMAVKFIKLRFTRFQSIICLCNSCSTECVGFNKICTRLHLTSDVDGLTARDQMKRIGLSSVHCACVTLADVTHISRISLSQMIARRRRNNSESDDQPNPYNRYQGPSGQTFVTQSSPAQSYSQEPLLSVYDGEMSCRDRTNEFKSAVKSQQTRQVNGVVSRKSAAIKHRSEFTQIAKRIGKDLANTFAKLEKLALLAKRKSLFDDKPLEIQELTYIIKEDMNSLNKQIAQLQQLARGQTTGAGLRTENLKHQKNRREEYSQSSVMTTTSQNGFGSPGQSVLLQDEVKHSAGAEGGDFMINMDDNERSRYQQQLQLIDEQNIESTIVELGSIFTQLAHMVKEQEESVQRIDSNVEDAHLNIEAAHGELLKYFQSVTNNRWLMIKIFAVLIIFFIIFIVFMA</sequence>
<evidence type="ECO:0000256" key="7">
    <source>
        <dbReference type="ARBA" id="ARBA00023136"/>
    </source>
</evidence>
<dbReference type="Pfam" id="PF05739">
    <property type="entry name" value="SNARE"/>
    <property type="match status" value="1"/>
</dbReference>
<protein>
    <submittedName>
        <fullName evidence="11">STX5-like protein</fullName>
    </submittedName>
</protein>
<dbReference type="Pfam" id="PF11416">
    <property type="entry name" value="Syntaxin-5_N"/>
    <property type="match status" value="1"/>
</dbReference>
<feature type="region of interest" description="Disordered" evidence="8">
    <location>
        <begin position="267"/>
        <end position="304"/>
    </location>
</feature>
<comment type="subcellular location">
    <subcellularLocation>
        <location evidence="1">Membrane</location>
        <topology evidence="1">Single-pass type IV membrane protein</topology>
    </subcellularLocation>
</comment>
<dbReference type="InterPro" id="IPR010989">
    <property type="entry name" value="SNARE"/>
</dbReference>
<evidence type="ECO:0000256" key="2">
    <source>
        <dbReference type="ARBA" id="ARBA00009063"/>
    </source>
</evidence>
<feature type="region of interest" description="Disordered" evidence="8">
    <location>
        <begin position="433"/>
        <end position="458"/>
    </location>
</feature>